<dbReference type="SUPFAM" id="SSF48340">
    <property type="entry name" value="Interferon-induced guanylate-binding protein 1 (GBP1), C-terminal domain"/>
    <property type="match status" value="1"/>
</dbReference>
<dbReference type="GO" id="GO:0003924">
    <property type="term" value="F:GTPase activity"/>
    <property type="evidence" value="ECO:0007669"/>
    <property type="project" value="InterPro"/>
</dbReference>
<dbReference type="FunFam" id="3.40.50.300:FF:004169">
    <property type="entry name" value="Atlastin 3"/>
    <property type="match status" value="1"/>
</dbReference>
<evidence type="ECO:0000256" key="3">
    <source>
        <dbReference type="ARBA" id="ARBA00022741"/>
    </source>
</evidence>
<dbReference type="Pfam" id="PF02263">
    <property type="entry name" value="GBP"/>
    <property type="match status" value="1"/>
</dbReference>
<accession>A0A6L2PGG8</accession>
<sequence>MAHVKFPETFSSFCTGRDNDWDNRMGGRPVQIVVSKDDHSFELDEDALSEILLQDHVRDKNVVIVSVAGAFRKGKSFLLDFFLRYMVTQGSPDWMGSEDEPLAGFSWRGGCERDTTGILLWSEVFLSDLPNGEQVAVILMDTQGAFDSESTVRDCATVFALSTMVSSVQIYNLLHNIQEDDLQHLQLFTEYGRLALEDAGHTPFQKLQFLVRDWSFPYEADYGVEGGEKILSRRLQVSDKQHPELQSLRKHIRSCFSDISCFLMPHPGLRVATHPEFDGKLSDIEPDFKKQLQKLVPMILAPENLVVKEIGGQKVKAKELLQYFKSYLEIYRGDELPEPKSMLVATAEANNLAAVAAARETYTMSMEEVCGGAKPYLSTAHLEAEHQRIKDKSLNQFTNKRKMGGESFSESYKEKLEKELEDLYGQFRMHNESKNIFKAARTPAVFFATAVIFYILSGIFGLIGMYYLANICNLVMGTALLSLVLWAYIRYSGEMREIGACLDEVANLLWDNIMKPAYQSFLEMSLQQAALQATEVAIGSNSTVQSNGKLKHS</sequence>
<evidence type="ECO:0000256" key="11">
    <source>
        <dbReference type="PROSITE-ProRule" id="PRU01052"/>
    </source>
</evidence>
<dbReference type="Gene3D" id="3.40.50.300">
    <property type="entry name" value="P-loop containing nucleotide triphosphate hydrolases"/>
    <property type="match status" value="1"/>
</dbReference>
<protein>
    <recommendedName>
        <fullName evidence="13">GB1/RHD3-type G domain-containing protein</fullName>
    </recommendedName>
</protein>
<name>A0A6L2PGG8_COPFO</name>
<dbReference type="AlphaFoldDB" id="A0A6L2PGG8"/>
<evidence type="ECO:0000256" key="8">
    <source>
        <dbReference type="ARBA" id="ARBA00023134"/>
    </source>
</evidence>
<dbReference type="InParanoid" id="A0A6L2PGG8"/>
<dbReference type="GO" id="GO:0005525">
    <property type="term" value="F:GTP binding"/>
    <property type="evidence" value="ECO:0007669"/>
    <property type="project" value="UniProtKB-KW"/>
</dbReference>
<comment type="catalytic activity">
    <reaction evidence="10">
        <text>GTP + H2O = GDP + phosphate + H(+)</text>
        <dbReference type="Rhea" id="RHEA:19669"/>
        <dbReference type="ChEBI" id="CHEBI:15377"/>
        <dbReference type="ChEBI" id="CHEBI:15378"/>
        <dbReference type="ChEBI" id="CHEBI:37565"/>
        <dbReference type="ChEBI" id="CHEBI:43474"/>
        <dbReference type="ChEBI" id="CHEBI:58189"/>
    </reaction>
    <physiologicalReaction direction="left-to-right" evidence="10">
        <dbReference type="Rhea" id="RHEA:19670"/>
    </physiologicalReaction>
</comment>
<dbReference type="FunFam" id="1.20.58.420:FF:000001">
    <property type="entry name" value="Atlastin-1 isoform 1"/>
    <property type="match status" value="1"/>
</dbReference>
<dbReference type="PANTHER" id="PTHR10751">
    <property type="entry name" value="GUANYLATE BINDING PROTEIN"/>
    <property type="match status" value="1"/>
</dbReference>
<evidence type="ECO:0000256" key="7">
    <source>
        <dbReference type="ARBA" id="ARBA00022989"/>
    </source>
</evidence>
<dbReference type="InterPro" id="IPR015894">
    <property type="entry name" value="Guanylate-bd_N"/>
</dbReference>
<evidence type="ECO:0000256" key="2">
    <source>
        <dbReference type="ARBA" id="ARBA00022692"/>
    </source>
</evidence>
<evidence type="ECO:0000256" key="4">
    <source>
        <dbReference type="ARBA" id="ARBA00022801"/>
    </source>
</evidence>
<evidence type="ECO:0000313" key="14">
    <source>
        <dbReference type="EMBL" id="GFG29187.1"/>
    </source>
</evidence>
<keyword evidence="9 12" id="KW-0472">Membrane</keyword>
<dbReference type="FunCoup" id="A0A6L2PGG8">
    <property type="interactions" value="1289"/>
</dbReference>
<evidence type="ECO:0000256" key="6">
    <source>
        <dbReference type="ARBA" id="ARBA00022842"/>
    </source>
</evidence>
<comment type="caution">
    <text evidence="14">The sequence shown here is derived from an EMBL/GenBank/DDBJ whole genome shotgun (WGS) entry which is preliminary data.</text>
</comment>
<evidence type="ECO:0000256" key="9">
    <source>
        <dbReference type="ARBA" id="ARBA00023136"/>
    </source>
</evidence>
<dbReference type="OrthoDB" id="7788754at2759"/>
<dbReference type="SUPFAM" id="SSF52540">
    <property type="entry name" value="P-loop containing nucleoside triphosphate hydrolases"/>
    <property type="match status" value="1"/>
</dbReference>
<dbReference type="InterPro" id="IPR027417">
    <property type="entry name" value="P-loop_NTPase"/>
</dbReference>
<keyword evidence="2 12" id="KW-0812">Transmembrane</keyword>
<dbReference type="PROSITE" id="PS51715">
    <property type="entry name" value="G_GB1_RHD3"/>
    <property type="match status" value="1"/>
</dbReference>
<organism evidence="14 15">
    <name type="scientific">Coptotermes formosanus</name>
    <name type="common">Formosan subterranean termite</name>
    <dbReference type="NCBI Taxonomy" id="36987"/>
    <lineage>
        <taxon>Eukaryota</taxon>
        <taxon>Metazoa</taxon>
        <taxon>Ecdysozoa</taxon>
        <taxon>Arthropoda</taxon>
        <taxon>Hexapoda</taxon>
        <taxon>Insecta</taxon>
        <taxon>Pterygota</taxon>
        <taxon>Neoptera</taxon>
        <taxon>Polyneoptera</taxon>
        <taxon>Dictyoptera</taxon>
        <taxon>Blattodea</taxon>
        <taxon>Blattoidea</taxon>
        <taxon>Termitoidae</taxon>
        <taxon>Rhinotermitidae</taxon>
        <taxon>Coptotermes</taxon>
    </lineage>
</organism>
<gene>
    <name evidence="14" type="ORF">Cfor_05005</name>
</gene>
<feature type="transmembrane region" description="Helical" evidence="12">
    <location>
        <begin position="474"/>
        <end position="491"/>
    </location>
</feature>
<dbReference type="Proteomes" id="UP000502823">
    <property type="component" value="Unassembled WGS sequence"/>
</dbReference>
<dbReference type="InterPro" id="IPR036543">
    <property type="entry name" value="Guanylate-bd_C_sf"/>
</dbReference>
<evidence type="ECO:0000313" key="15">
    <source>
        <dbReference type="Proteomes" id="UP000502823"/>
    </source>
</evidence>
<dbReference type="FunFam" id="3.40.50.300:FF:003207">
    <property type="entry name" value="ATLastiN (Endoplasmic reticulum GTPase) related"/>
    <property type="match status" value="1"/>
</dbReference>
<keyword evidence="15" id="KW-1185">Reference proteome</keyword>
<dbReference type="CDD" id="cd01851">
    <property type="entry name" value="GBP"/>
    <property type="match status" value="1"/>
</dbReference>
<evidence type="ECO:0000256" key="1">
    <source>
        <dbReference type="ARBA" id="ARBA00004477"/>
    </source>
</evidence>
<comment type="similarity">
    <text evidence="11">Belongs to the TRAFAC class dynamin-like GTPase superfamily. GB1/RHD3 GTPase family.</text>
</comment>
<keyword evidence="7 12" id="KW-1133">Transmembrane helix</keyword>
<evidence type="ECO:0000256" key="12">
    <source>
        <dbReference type="SAM" id="Phobius"/>
    </source>
</evidence>
<evidence type="ECO:0000256" key="5">
    <source>
        <dbReference type="ARBA" id="ARBA00022824"/>
    </source>
</evidence>
<dbReference type="GO" id="GO:0005789">
    <property type="term" value="C:endoplasmic reticulum membrane"/>
    <property type="evidence" value="ECO:0007669"/>
    <property type="project" value="UniProtKB-SubCell"/>
</dbReference>
<keyword evidence="5" id="KW-0256">Endoplasmic reticulum</keyword>
<dbReference type="Gene3D" id="1.20.58.420">
    <property type="entry name" value="AHSP"/>
    <property type="match status" value="1"/>
</dbReference>
<evidence type="ECO:0000256" key="10">
    <source>
        <dbReference type="ARBA" id="ARBA00049117"/>
    </source>
</evidence>
<keyword evidence="4" id="KW-0378">Hydrolase</keyword>
<keyword evidence="8" id="KW-0342">GTP-binding</keyword>
<dbReference type="InterPro" id="IPR030386">
    <property type="entry name" value="G_GB1_RHD3_dom"/>
</dbReference>
<proteinExistence type="inferred from homology"/>
<keyword evidence="3" id="KW-0547">Nucleotide-binding</keyword>
<comment type="subcellular location">
    <subcellularLocation>
        <location evidence="1">Endoplasmic reticulum membrane</location>
        <topology evidence="1">Multi-pass membrane protein</topology>
    </subcellularLocation>
</comment>
<keyword evidence="6" id="KW-0460">Magnesium</keyword>
<feature type="domain" description="GB1/RHD3-type G" evidence="13">
    <location>
        <begin position="59"/>
        <end position="304"/>
    </location>
</feature>
<reference evidence="15" key="1">
    <citation type="submission" date="2020-01" db="EMBL/GenBank/DDBJ databases">
        <title>Draft genome sequence of the Termite Coptotermes fromosanus.</title>
        <authorList>
            <person name="Itakura S."/>
            <person name="Yosikawa Y."/>
            <person name="Umezawa K."/>
        </authorList>
    </citation>
    <scope>NUCLEOTIDE SEQUENCE [LARGE SCALE GENOMIC DNA]</scope>
</reference>
<dbReference type="EMBL" id="BLKM01003593">
    <property type="protein sequence ID" value="GFG29187.1"/>
    <property type="molecule type" value="Genomic_DNA"/>
</dbReference>
<feature type="transmembrane region" description="Helical" evidence="12">
    <location>
        <begin position="444"/>
        <end position="468"/>
    </location>
</feature>
<evidence type="ECO:0000259" key="13">
    <source>
        <dbReference type="PROSITE" id="PS51715"/>
    </source>
</evidence>